<reference evidence="2" key="2">
    <citation type="submission" date="2020-09" db="EMBL/GenBank/DDBJ databases">
        <authorList>
            <person name="Sun Q."/>
            <person name="Zhou Y."/>
        </authorList>
    </citation>
    <scope>NUCLEOTIDE SEQUENCE</scope>
    <source>
        <strain evidence="2">CGMCC 4.5737</strain>
    </source>
</reference>
<reference evidence="2" key="1">
    <citation type="journal article" date="2014" name="Int. J. Syst. Evol. Microbiol.">
        <title>Complete genome sequence of Corynebacterium casei LMG S-19264T (=DSM 44701T), isolated from a smear-ripened cheese.</title>
        <authorList>
            <consortium name="US DOE Joint Genome Institute (JGI-PGF)"/>
            <person name="Walter F."/>
            <person name="Albersmeier A."/>
            <person name="Kalinowski J."/>
            <person name="Ruckert C."/>
        </authorList>
    </citation>
    <scope>NUCLEOTIDE SEQUENCE</scope>
    <source>
        <strain evidence="2">CGMCC 4.5737</strain>
    </source>
</reference>
<keyword evidence="3" id="KW-1185">Reference proteome</keyword>
<sequence>MDIQTTTGTLDLNERHRLTSTDRGYVQALRTHAHITRHYLSVEYGENWDAHSLREPAPAPVVRSVCSAYTCVTYLIDAVPLDVALPREVRGHIAVMREAHDALTGMAEPDVNAVAALLDAAEVTATALVRLLGDLTEAAEHQVATSPYRASWEFFRDCMPDQVDGYEIRHVAAYIPGDHSSYASALVITRTPGRWHTHLLVWDHDSDTTEWQLYDGHNDLGSQHAADMDVQKRSHTNAKARRVSHTL</sequence>
<evidence type="ECO:0000313" key="2">
    <source>
        <dbReference type="EMBL" id="GGM67504.1"/>
    </source>
</evidence>
<dbReference type="EMBL" id="BMMK01000022">
    <property type="protein sequence ID" value="GGM67504.1"/>
    <property type="molecule type" value="Genomic_DNA"/>
</dbReference>
<name>A0A8J3CHJ3_9PSEU</name>
<gene>
    <name evidence="2" type="ORF">GCM10012275_42630</name>
</gene>
<organism evidence="2 3">
    <name type="scientific">Longimycelium tulufanense</name>
    <dbReference type="NCBI Taxonomy" id="907463"/>
    <lineage>
        <taxon>Bacteria</taxon>
        <taxon>Bacillati</taxon>
        <taxon>Actinomycetota</taxon>
        <taxon>Actinomycetes</taxon>
        <taxon>Pseudonocardiales</taxon>
        <taxon>Pseudonocardiaceae</taxon>
        <taxon>Longimycelium</taxon>
    </lineage>
</organism>
<evidence type="ECO:0000313" key="3">
    <source>
        <dbReference type="Proteomes" id="UP000637578"/>
    </source>
</evidence>
<proteinExistence type="predicted"/>
<comment type="caution">
    <text evidence="2">The sequence shown here is derived from an EMBL/GenBank/DDBJ whole genome shotgun (WGS) entry which is preliminary data.</text>
</comment>
<dbReference type="RefSeq" id="WP_189060174.1">
    <property type="nucleotide sequence ID" value="NZ_BMMK01000022.1"/>
</dbReference>
<dbReference type="AlphaFoldDB" id="A0A8J3CHJ3"/>
<dbReference type="Proteomes" id="UP000637578">
    <property type="component" value="Unassembled WGS sequence"/>
</dbReference>
<protein>
    <submittedName>
        <fullName evidence="2">Uncharacterized protein</fullName>
    </submittedName>
</protein>
<feature type="compositionally biased region" description="Basic residues" evidence="1">
    <location>
        <begin position="233"/>
        <end position="247"/>
    </location>
</feature>
<feature type="region of interest" description="Disordered" evidence="1">
    <location>
        <begin position="227"/>
        <end position="247"/>
    </location>
</feature>
<accession>A0A8J3CHJ3</accession>
<evidence type="ECO:0000256" key="1">
    <source>
        <dbReference type="SAM" id="MobiDB-lite"/>
    </source>
</evidence>